<dbReference type="InterPro" id="IPR031168">
    <property type="entry name" value="G_TrmE"/>
</dbReference>
<dbReference type="InterPro" id="IPR005225">
    <property type="entry name" value="Small_GTP-bd"/>
</dbReference>
<dbReference type="GO" id="GO:0005829">
    <property type="term" value="C:cytosol"/>
    <property type="evidence" value="ECO:0007669"/>
    <property type="project" value="TreeGrafter"/>
</dbReference>
<dbReference type="InterPro" id="IPR027368">
    <property type="entry name" value="MnmE_dom2"/>
</dbReference>
<dbReference type="GO" id="GO:0002098">
    <property type="term" value="P:tRNA wobble uridine modification"/>
    <property type="evidence" value="ECO:0007669"/>
    <property type="project" value="TreeGrafter"/>
</dbReference>
<dbReference type="SUPFAM" id="SSF52540">
    <property type="entry name" value="P-loop containing nucleoside triphosphate hydrolases"/>
    <property type="match status" value="1"/>
</dbReference>
<dbReference type="InterPro" id="IPR004520">
    <property type="entry name" value="GTPase_MnmE"/>
</dbReference>
<dbReference type="InterPro" id="IPR027417">
    <property type="entry name" value="P-loop_NTPase"/>
</dbReference>
<dbReference type="Gene3D" id="1.20.120.430">
    <property type="entry name" value="tRNA modification GTPase MnmE domain 2"/>
    <property type="match status" value="1"/>
</dbReference>
<dbReference type="Pfam" id="PF01926">
    <property type="entry name" value="MMR_HSR1"/>
    <property type="match status" value="1"/>
</dbReference>
<sequence length="388" mass="41131">VFRDANGDSIDEGIAIFYAAPRSYTGEDVLELQGHGAPIVLELLLNLALSMGVRLARPGEFTERAFLNDRLDLAQAESVIDLINSASQQAARSAARSLMGEFSNAVMSVDQKVLKLRVYVEGAIDFPEDEIDFLADRDVATAAEDISRALTNVLERSAQGAPLHEGLDLVIGGEPNVGKSSILNALVGDERAIVTAVPGTTRDLLDADLVIDGLPIRVRDTAGIRESGDIVEQEGVARARAALDTADAVMWVVDDGEADPVPPALDAPMLLVRNKCDLTGRVAGCIDDRDVRLSALTGRGLDELKSAIKGLVGFEGGEGAFLGRRRHLVALEAARASNYEALAEIRAGRAELAAEALRATQHALGEIVGVTSTDELLGEIFAAFCIGK</sequence>
<dbReference type="Pfam" id="PF12631">
    <property type="entry name" value="MnmE_helical"/>
    <property type="match status" value="1"/>
</dbReference>
<feature type="domain" description="TrmE-type G" evidence="5">
    <location>
        <begin position="166"/>
        <end position="313"/>
    </location>
</feature>
<dbReference type="EMBL" id="UINC01001594">
    <property type="protein sequence ID" value="SUZ84507.1"/>
    <property type="molecule type" value="Genomic_DNA"/>
</dbReference>
<dbReference type="PANTHER" id="PTHR42714:SF2">
    <property type="entry name" value="TRNA MODIFICATION GTPASE GTPBP3, MITOCHONDRIAL"/>
    <property type="match status" value="1"/>
</dbReference>
<dbReference type="InterPro" id="IPR006073">
    <property type="entry name" value="GTP-bd"/>
</dbReference>
<dbReference type="GO" id="GO:0030488">
    <property type="term" value="P:tRNA methylation"/>
    <property type="evidence" value="ECO:0007669"/>
    <property type="project" value="TreeGrafter"/>
</dbReference>
<dbReference type="CDD" id="cd14858">
    <property type="entry name" value="TrmE_N"/>
    <property type="match status" value="1"/>
</dbReference>
<proteinExistence type="inferred from homology"/>
<dbReference type="GO" id="GO:0005525">
    <property type="term" value="F:GTP binding"/>
    <property type="evidence" value="ECO:0007669"/>
    <property type="project" value="UniProtKB-KW"/>
</dbReference>
<reference evidence="6" key="1">
    <citation type="submission" date="2018-05" db="EMBL/GenBank/DDBJ databases">
        <authorList>
            <person name="Lanie J.A."/>
            <person name="Ng W.-L."/>
            <person name="Kazmierczak K.M."/>
            <person name="Andrzejewski T.M."/>
            <person name="Davidsen T.M."/>
            <person name="Wayne K.J."/>
            <person name="Tettelin H."/>
            <person name="Glass J.I."/>
            <person name="Rusch D."/>
            <person name="Podicherti R."/>
            <person name="Tsui H.-C.T."/>
            <person name="Winkler M.E."/>
        </authorList>
    </citation>
    <scope>NUCLEOTIDE SEQUENCE</scope>
</reference>
<name>A0A381R3V1_9ZZZZ</name>
<evidence type="ECO:0000313" key="6">
    <source>
        <dbReference type="EMBL" id="SUZ84507.1"/>
    </source>
</evidence>
<keyword evidence="3" id="KW-0547">Nucleotide-binding</keyword>
<dbReference type="PROSITE" id="PS51709">
    <property type="entry name" value="G_TRME"/>
    <property type="match status" value="1"/>
</dbReference>
<dbReference type="InterPro" id="IPR025867">
    <property type="entry name" value="MnmE_helical"/>
</dbReference>
<feature type="non-terminal residue" evidence="6">
    <location>
        <position position="1"/>
    </location>
</feature>
<dbReference type="InterPro" id="IPR018948">
    <property type="entry name" value="GTP-bd_TrmE_N"/>
</dbReference>
<dbReference type="NCBIfam" id="TIGR00231">
    <property type="entry name" value="small_GTP"/>
    <property type="match status" value="1"/>
</dbReference>
<comment type="similarity">
    <text evidence="1">Belongs to the TRAFAC class TrmE-Era-EngA-EngB-Septin-like GTPase superfamily. TrmE GTPase family.</text>
</comment>
<evidence type="ECO:0000256" key="1">
    <source>
        <dbReference type="ARBA" id="ARBA00011043"/>
    </source>
</evidence>
<accession>A0A381R3V1</accession>
<dbReference type="Pfam" id="PF10396">
    <property type="entry name" value="TrmE_N"/>
    <property type="match status" value="1"/>
</dbReference>
<organism evidence="6">
    <name type="scientific">marine metagenome</name>
    <dbReference type="NCBI Taxonomy" id="408172"/>
    <lineage>
        <taxon>unclassified sequences</taxon>
        <taxon>metagenomes</taxon>
        <taxon>ecological metagenomes</taxon>
    </lineage>
</organism>
<gene>
    <name evidence="6" type="ORF">METZ01_LOCUS37361</name>
</gene>
<evidence type="ECO:0000256" key="3">
    <source>
        <dbReference type="ARBA" id="ARBA00022741"/>
    </source>
</evidence>
<dbReference type="PANTHER" id="PTHR42714">
    <property type="entry name" value="TRNA MODIFICATION GTPASE GTPBP3"/>
    <property type="match status" value="1"/>
</dbReference>
<dbReference type="CDD" id="cd04164">
    <property type="entry name" value="trmE"/>
    <property type="match status" value="1"/>
</dbReference>
<evidence type="ECO:0000259" key="5">
    <source>
        <dbReference type="PROSITE" id="PS51709"/>
    </source>
</evidence>
<dbReference type="GO" id="GO:0003924">
    <property type="term" value="F:GTPase activity"/>
    <property type="evidence" value="ECO:0007669"/>
    <property type="project" value="InterPro"/>
</dbReference>
<dbReference type="Gene3D" id="3.40.50.300">
    <property type="entry name" value="P-loop containing nucleotide triphosphate hydrolases"/>
    <property type="match status" value="1"/>
</dbReference>
<dbReference type="HAMAP" id="MF_00379">
    <property type="entry name" value="GTPase_MnmE"/>
    <property type="match status" value="1"/>
</dbReference>
<keyword evidence="2" id="KW-0819">tRNA processing</keyword>
<evidence type="ECO:0000256" key="4">
    <source>
        <dbReference type="ARBA" id="ARBA00023134"/>
    </source>
</evidence>
<dbReference type="NCBIfam" id="TIGR00450">
    <property type="entry name" value="mnmE_trmE_thdF"/>
    <property type="match status" value="1"/>
</dbReference>
<dbReference type="AlphaFoldDB" id="A0A381R3V1"/>
<keyword evidence="4" id="KW-0342">GTP-binding</keyword>
<dbReference type="InterPro" id="IPR027266">
    <property type="entry name" value="TrmE/GcvT-like"/>
</dbReference>
<evidence type="ECO:0000256" key="2">
    <source>
        <dbReference type="ARBA" id="ARBA00022694"/>
    </source>
</evidence>
<protein>
    <recommendedName>
        <fullName evidence="5">TrmE-type G domain-containing protein</fullName>
    </recommendedName>
</protein>
<dbReference type="Gene3D" id="3.30.1360.120">
    <property type="entry name" value="Probable tRNA modification gtpase trme, domain 1"/>
    <property type="match status" value="1"/>
</dbReference>